<name>A0A9E7JUZ0_9LILI</name>
<evidence type="ECO:0000256" key="2">
    <source>
        <dbReference type="ARBA" id="ARBA00022980"/>
    </source>
</evidence>
<dbReference type="Proteomes" id="UP001055439">
    <property type="component" value="Chromosome 4"/>
</dbReference>
<reference evidence="4" key="1">
    <citation type="submission" date="2022-05" db="EMBL/GenBank/DDBJ databases">
        <title>The Musa troglodytarum L. genome provides insights into the mechanism of non-climacteric behaviour and enrichment of carotenoids.</title>
        <authorList>
            <person name="Wang J."/>
        </authorList>
    </citation>
    <scope>NUCLEOTIDE SEQUENCE</scope>
    <source>
        <tissue evidence="4">Leaf</tissue>
    </source>
</reference>
<comment type="similarity">
    <text evidence="1">Belongs to the bacterial ribosomal protein bL33 family.</text>
</comment>
<evidence type="ECO:0000313" key="5">
    <source>
        <dbReference type="Proteomes" id="UP001055439"/>
    </source>
</evidence>
<keyword evidence="3" id="KW-0687">Ribonucleoprotein</keyword>
<organism evidence="4 5">
    <name type="scientific">Musa troglodytarum</name>
    <name type="common">fe'i banana</name>
    <dbReference type="NCBI Taxonomy" id="320322"/>
    <lineage>
        <taxon>Eukaryota</taxon>
        <taxon>Viridiplantae</taxon>
        <taxon>Streptophyta</taxon>
        <taxon>Embryophyta</taxon>
        <taxon>Tracheophyta</taxon>
        <taxon>Spermatophyta</taxon>
        <taxon>Magnoliopsida</taxon>
        <taxon>Liliopsida</taxon>
        <taxon>Zingiberales</taxon>
        <taxon>Musaceae</taxon>
        <taxon>Musa</taxon>
    </lineage>
</organism>
<sequence>MGKAKKGGSIFVRFISAAETGFFYIKQKKKKKKSQKNH</sequence>
<keyword evidence="5" id="KW-1185">Reference proteome</keyword>
<proteinExistence type="inferred from homology"/>
<dbReference type="InterPro" id="IPR038584">
    <property type="entry name" value="Ribosomal_bL33_sf"/>
</dbReference>
<gene>
    <name evidence="4" type="ORF">MUK42_29717</name>
</gene>
<keyword evidence="2" id="KW-0689">Ribosomal protein</keyword>
<dbReference type="GO" id="GO:0005840">
    <property type="term" value="C:ribosome"/>
    <property type="evidence" value="ECO:0007669"/>
    <property type="project" value="UniProtKB-KW"/>
</dbReference>
<evidence type="ECO:0000313" key="4">
    <source>
        <dbReference type="EMBL" id="URD94348.1"/>
    </source>
</evidence>
<dbReference type="EMBL" id="CP097506">
    <property type="protein sequence ID" value="URD94348.1"/>
    <property type="molecule type" value="Genomic_DNA"/>
</dbReference>
<accession>A0A9E7JUZ0</accession>
<dbReference type="AlphaFoldDB" id="A0A9E7JUZ0"/>
<evidence type="ECO:0000256" key="1">
    <source>
        <dbReference type="ARBA" id="ARBA00007596"/>
    </source>
</evidence>
<dbReference type="Gene3D" id="2.20.28.120">
    <property type="entry name" value="Ribosomal protein L33"/>
    <property type="match status" value="1"/>
</dbReference>
<evidence type="ECO:0000256" key="3">
    <source>
        <dbReference type="ARBA" id="ARBA00023274"/>
    </source>
</evidence>
<dbReference type="GO" id="GO:1990904">
    <property type="term" value="C:ribonucleoprotein complex"/>
    <property type="evidence" value="ECO:0007669"/>
    <property type="project" value="UniProtKB-KW"/>
</dbReference>
<protein>
    <submittedName>
        <fullName evidence="4">Uncharacterized protein</fullName>
    </submittedName>
</protein>